<feature type="compositionally biased region" description="Polar residues" evidence="1">
    <location>
        <begin position="41"/>
        <end position="50"/>
    </location>
</feature>
<feature type="signal peptide" evidence="3">
    <location>
        <begin position="1"/>
        <end position="24"/>
    </location>
</feature>
<evidence type="ECO:0000313" key="5">
    <source>
        <dbReference type="EMBL" id="SDF78760.1"/>
    </source>
</evidence>
<reference evidence="5 6" key="1">
    <citation type="submission" date="2016-10" db="EMBL/GenBank/DDBJ databases">
        <authorList>
            <person name="de Groot N.N."/>
        </authorList>
    </citation>
    <scope>NUCLEOTIDE SEQUENCE [LARGE SCALE GENOMIC DNA]</scope>
    <source>
        <strain evidence="5 6">DSM 28129</strain>
    </source>
</reference>
<feature type="transmembrane region" description="Helical" evidence="2">
    <location>
        <begin position="287"/>
        <end position="315"/>
    </location>
</feature>
<dbReference type="InterPro" id="IPR025645">
    <property type="entry name" value="DUF4349"/>
</dbReference>
<name>A0A1G7P010_9BACL</name>
<keyword evidence="2" id="KW-0472">Membrane</keyword>
<dbReference type="Proteomes" id="UP000198972">
    <property type="component" value="Unassembled WGS sequence"/>
</dbReference>
<gene>
    <name evidence="5" type="ORF">SAMN04488542_11735</name>
</gene>
<protein>
    <recommendedName>
        <fullName evidence="4">DUF4349 domain-containing protein</fullName>
    </recommendedName>
</protein>
<organism evidence="5 6">
    <name type="scientific">Fontibacillus panacisegetis</name>
    <dbReference type="NCBI Taxonomy" id="670482"/>
    <lineage>
        <taxon>Bacteria</taxon>
        <taxon>Bacillati</taxon>
        <taxon>Bacillota</taxon>
        <taxon>Bacilli</taxon>
        <taxon>Bacillales</taxon>
        <taxon>Paenibacillaceae</taxon>
        <taxon>Fontibacillus</taxon>
    </lineage>
</organism>
<feature type="chain" id="PRO_5038479656" description="DUF4349 domain-containing protein" evidence="3">
    <location>
        <begin position="25"/>
        <end position="327"/>
    </location>
</feature>
<evidence type="ECO:0000256" key="1">
    <source>
        <dbReference type="SAM" id="MobiDB-lite"/>
    </source>
</evidence>
<dbReference type="RefSeq" id="WP_175471422.1">
    <property type="nucleotide sequence ID" value="NZ_FNBG01000017.1"/>
</dbReference>
<sequence>MNKWGNWLVVSMIFLLVLSGCGSAKDNSNSAPMANSSSTSDFASDTGTSESAKEESTEQVKFDSASANTTEALPSSESKGGNFITSTGFSAADSIAGLNKKLIYTANVTMEVKDYGKAQSDIRNLVTLAGGYIVEFSEGFSHNEKGGDFTIKVPASGFSTFLDRLEKFDHEDMQRSIQGQDVSEEYVDLESRLKVKLAMEERYLKFLNEATKTDQIVEFVNELERIQTEIEQIRGRMRFIDNSVSFSTIEIRLYQPDTIILTEKTNASLFERAKDALSGSMNVISIFFQWIVIVLSAALPILLITGVAFGIVWVLRRRKNRGKSSNE</sequence>
<keyword evidence="6" id="KW-1185">Reference proteome</keyword>
<feature type="compositionally biased region" description="Basic and acidic residues" evidence="1">
    <location>
        <begin position="51"/>
        <end position="61"/>
    </location>
</feature>
<dbReference type="EMBL" id="FNBG01000017">
    <property type="protein sequence ID" value="SDF78760.1"/>
    <property type="molecule type" value="Genomic_DNA"/>
</dbReference>
<dbReference type="Pfam" id="PF14257">
    <property type="entry name" value="DUF4349"/>
    <property type="match status" value="1"/>
</dbReference>
<feature type="compositionally biased region" description="Polar residues" evidence="1">
    <location>
        <begin position="65"/>
        <end position="78"/>
    </location>
</feature>
<feature type="region of interest" description="Disordered" evidence="1">
    <location>
        <begin position="27"/>
        <end position="78"/>
    </location>
</feature>
<evidence type="ECO:0000313" key="6">
    <source>
        <dbReference type="Proteomes" id="UP000198972"/>
    </source>
</evidence>
<dbReference type="AlphaFoldDB" id="A0A1G7P010"/>
<dbReference type="PROSITE" id="PS51257">
    <property type="entry name" value="PROKAR_LIPOPROTEIN"/>
    <property type="match status" value="1"/>
</dbReference>
<evidence type="ECO:0000259" key="4">
    <source>
        <dbReference type="Pfam" id="PF14257"/>
    </source>
</evidence>
<proteinExistence type="predicted"/>
<dbReference type="STRING" id="670482.SAMN04488542_11735"/>
<evidence type="ECO:0000256" key="2">
    <source>
        <dbReference type="SAM" id="Phobius"/>
    </source>
</evidence>
<keyword evidence="2" id="KW-0812">Transmembrane</keyword>
<keyword evidence="3" id="KW-0732">Signal</keyword>
<feature type="domain" description="DUF4349" evidence="4">
    <location>
        <begin position="101"/>
        <end position="313"/>
    </location>
</feature>
<keyword evidence="2" id="KW-1133">Transmembrane helix</keyword>
<evidence type="ECO:0000256" key="3">
    <source>
        <dbReference type="SAM" id="SignalP"/>
    </source>
</evidence>
<feature type="compositionally biased region" description="Low complexity" evidence="1">
    <location>
        <begin position="27"/>
        <end position="40"/>
    </location>
</feature>
<accession>A0A1G7P010</accession>